<dbReference type="Gene3D" id="3.30.1490.150">
    <property type="entry name" value="Hypothetical protein ph0010, domain 2"/>
    <property type="match status" value="1"/>
</dbReference>
<proteinExistence type="predicted"/>
<feature type="non-terminal residue" evidence="2">
    <location>
        <position position="1"/>
    </location>
</feature>
<dbReference type="EMBL" id="BARV01024159">
    <property type="protein sequence ID" value="GAI44751.1"/>
    <property type="molecule type" value="Genomic_DNA"/>
</dbReference>
<dbReference type="InterPro" id="IPR036071">
    <property type="entry name" value="AMMECR1_dom_sf"/>
</dbReference>
<evidence type="ECO:0000313" key="2">
    <source>
        <dbReference type="EMBL" id="GAI44751.1"/>
    </source>
</evidence>
<feature type="domain" description="AMMECR1" evidence="1">
    <location>
        <begin position="1"/>
        <end position="47"/>
    </location>
</feature>
<evidence type="ECO:0000259" key="1">
    <source>
        <dbReference type="PROSITE" id="PS51112"/>
    </source>
</evidence>
<accession>X1PQF0</accession>
<name>X1PQF0_9ZZZZ</name>
<reference evidence="2" key="1">
    <citation type="journal article" date="2014" name="Front. Microbiol.">
        <title>High frequency of phylogenetically diverse reductive dehalogenase-homologous genes in deep subseafloor sedimentary metagenomes.</title>
        <authorList>
            <person name="Kawai M."/>
            <person name="Futagami T."/>
            <person name="Toyoda A."/>
            <person name="Takaki Y."/>
            <person name="Nishi S."/>
            <person name="Hori S."/>
            <person name="Arai W."/>
            <person name="Tsubouchi T."/>
            <person name="Morono Y."/>
            <person name="Uchiyama I."/>
            <person name="Ito T."/>
            <person name="Fujiyama A."/>
            <person name="Inagaki F."/>
            <person name="Takami H."/>
        </authorList>
    </citation>
    <scope>NUCLEOTIDE SEQUENCE</scope>
    <source>
        <strain evidence="2">Expedition CK06-06</strain>
    </source>
</reference>
<protein>
    <recommendedName>
        <fullName evidence="1">AMMECR1 domain-containing protein</fullName>
    </recommendedName>
</protein>
<dbReference type="PROSITE" id="PS51112">
    <property type="entry name" value="AMMECR1"/>
    <property type="match status" value="1"/>
</dbReference>
<sequence length="47" mass="5433">LLLPQVPVENNWSRETFLKQACLKAGLPPNTWKSEADIYIFEAIIFQ</sequence>
<dbReference type="AlphaFoldDB" id="X1PQF0"/>
<dbReference type="SUPFAM" id="SSF143447">
    <property type="entry name" value="AMMECR1-like"/>
    <property type="match status" value="1"/>
</dbReference>
<organism evidence="2">
    <name type="scientific">marine sediment metagenome</name>
    <dbReference type="NCBI Taxonomy" id="412755"/>
    <lineage>
        <taxon>unclassified sequences</taxon>
        <taxon>metagenomes</taxon>
        <taxon>ecological metagenomes</taxon>
    </lineage>
</organism>
<dbReference type="InterPro" id="IPR002733">
    <property type="entry name" value="AMMECR1_domain"/>
</dbReference>
<comment type="caution">
    <text evidence="2">The sequence shown here is derived from an EMBL/GenBank/DDBJ whole genome shotgun (WGS) entry which is preliminary data.</text>
</comment>
<dbReference type="Pfam" id="PF01871">
    <property type="entry name" value="AMMECR1"/>
    <property type="match status" value="1"/>
</dbReference>
<gene>
    <name evidence="2" type="ORF">S06H3_39484</name>
</gene>